<feature type="domain" description="DUF3322" evidence="1">
    <location>
        <begin position="2"/>
        <end position="60"/>
    </location>
</feature>
<organism evidence="3 4">
    <name type="scientific">endosymbiont of Ridgeia piscesae</name>
    <dbReference type="NCBI Taxonomy" id="54398"/>
    <lineage>
        <taxon>Bacteria</taxon>
        <taxon>Pseudomonadati</taxon>
        <taxon>Pseudomonadota</taxon>
        <taxon>Gammaproteobacteria</taxon>
        <taxon>sulfur-oxidizing symbionts</taxon>
    </lineage>
</organism>
<dbReference type="Proteomes" id="UP000051634">
    <property type="component" value="Unassembled WGS sequence"/>
</dbReference>
<dbReference type="Pfam" id="PF11795">
    <property type="entry name" value="DUF3322"/>
    <property type="match status" value="1"/>
</dbReference>
<evidence type="ECO:0000313" key="4">
    <source>
        <dbReference type="Proteomes" id="UP000051276"/>
    </source>
</evidence>
<gene>
    <name evidence="2" type="ORF">Ga0074115_10521</name>
    <name evidence="3" type="ORF">Ga0076813_14792</name>
</gene>
<evidence type="ECO:0000313" key="2">
    <source>
        <dbReference type="EMBL" id="KRT54385.1"/>
    </source>
</evidence>
<dbReference type="EMBL" id="LMXI01000215">
    <property type="protein sequence ID" value="KRT59060.1"/>
    <property type="molecule type" value="Genomic_DNA"/>
</dbReference>
<reference evidence="4 5" key="1">
    <citation type="submission" date="2015-11" db="EMBL/GenBank/DDBJ databases">
        <title>The genome of Candidatus Endoriftia persephone in Ridgeia piscesae and population structure of the North Eastern Pacific vestimentiferan symbionts.</title>
        <authorList>
            <person name="Perez M."/>
            <person name="Juniper K.S."/>
        </authorList>
    </citation>
    <scope>NUCLEOTIDE SEQUENCE [LARGE SCALE GENOMIC DNA]</scope>
    <source>
        <strain evidence="3">Ind10</strain>
        <strain evidence="2">Ind11</strain>
    </source>
</reference>
<evidence type="ECO:0000313" key="5">
    <source>
        <dbReference type="Proteomes" id="UP000051634"/>
    </source>
</evidence>
<evidence type="ECO:0000313" key="3">
    <source>
        <dbReference type="EMBL" id="KRT59060.1"/>
    </source>
</evidence>
<proteinExistence type="predicted"/>
<dbReference type="EMBL" id="LDXT01000091">
    <property type="protein sequence ID" value="KRT54385.1"/>
    <property type="molecule type" value="Genomic_DNA"/>
</dbReference>
<accession>A0A0T5Z829</accession>
<comment type="caution">
    <text evidence="3">The sequence shown here is derived from an EMBL/GenBank/DDBJ whole genome shotgun (WGS) entry which is preliminary data.</text>
</comment>
<evidence type="ECO:0000259" key="1">
    <source>
        <dbReference type="Pfam" id="PF11795"/>
    </source>
</evidence>
<protein>
    <submittedName>
        <fullName evidence="2">Uncharacterized protein conserved in bacteria N-term (DUF3322)</fullName>
    </submittedName>
</protein>
<name>A0A0T5Z829_9GAMM</name>
<keyword evidence="5" id="KW-1185">Reference proteome</keyword>
<dbReference type="Proteomes" id="UP000051276">
    <property type="component" value="Unassembled WGS sequence"/>
</dbReference>
<sequence length="75" mass="8560">MADYNQVRDGKTALEQGAGCRIEYAEVNHRQLGRQQLVFDRLEDLLGYLRKTREFERFTAGLFPSCEVATDGPHA</sequence>
<dbReference type="InterPro" id="IPR024537">
    <property type="entry name" value="DUF3322"/>
</dbReference>
<dbReference type="AlphaFoldDB" id="A0A0T5Z829"/>